<dbReference type="PANTHER" id="PTHR11803:SF39">
    <property type="entry name" value="2-IMINOBUTANOATE_2-IMINOPROPANOATE DEAMINASE"/>
    <property type="match status" value="1"/>
</dbReference>
<dbReference type="Proteomes" id="UP000003688">
    <property type="component" value="Unassembled WGS sequence"/>
</dbReference>
<dbReference type="InterPro" id="IPR006175">
    <property type="entry name" value="YjgF/YER057c/UK114"/>
</dbReference>
<dbReference type="AlphaFoldDB" id="B9XT41"/>
<dbReference type="GO" id="GO:0019239">
    <property type="term" value="F:deaminase activity"/>
    <property type="evidence" value="ECO:0007669"/>
    <property type="project" value="TreeGrafter"/>
</dbReference>
<evidence type="ECO:0000313" key="3">
    <source>
        <dbReference type="Proteomes" id="UP000003688"/>
    </source>
</evidence>
<comment type="similarity">
    <text evidence="1">Belongs to the RutC family.</text>
</comment>
<dbReference type="CDD" id="cd00448">
    <property type="entry name" value="YjgF_YER057c_UK114_family"/>
    <property type="match status" value="1"/>
</dbReference>
<dbReference type="Gene3D" id="3.30.1330.40">
    <property type="entry name" value="RutC-like"/>
    <property type="match status" value="1"/>
</dbReference>
<gene>
    <name evidence="2" type="ORF">Cflav_PD0024</name>
</gene>
<dbReference type="OrthoDB" id="9803101at2"/>
<protein>
    <submittedName>
        <fullName evidence="2">Endoribonuclease L-PSP</fullName>
    </submittedName>
</protein>
<dbReference type="EMBL" id="ABOX02000096">
    <property type="protein sequence ID" value="EEF56989.1"/>
    <property type="molecule type" value="Genomic_DNA"/>
</dbReference>
<keyword evidence="3" id="KW-1185">Reference proteome</keyword>
<evidence type="ECO:0000256" key="1">
    <source>
        <dbReference type="ARBA" id="ARBA00010552"/>
    </source>
</evidence>
<comment type="caution">
    <text evidence="2">The sequence shown here is derived from an EMBL/GenBank/DDBJ whole genome shotgun (WGS) entry which is preliminary data.</text>
</comment>
<dbReference type="SUPFAM" id="SSF55298">
    <property type="entry name" value="YjgF-like"/>
    <property type="match status" value="1"/>
</dbReference>
<dbReference type="Pfam" id="PF01042">
    <property type="entry name" value="Ribonuc_L-PSP"/>
    <property type="match status" value="1"/>
</dbReference>
<name>B9XT41_PEDPL</name>
<sequence length="128" mass="14181">MPKKEIKHPEKEKSTGAYSAAVEIDGWIYVSGQGPLDAKTALPIRGTIEEETKLTLTHVATILKAAGCSLNDVVKSTVHLSDINEFDRFNATYKEFFKDVAVLPARTTVQSVLWSNIKVEIDVIARKH</sequence>
<organism evidence="2 3">
    <name type="scientific">Pedosphaera parvula (strain Ellin514)</name>
    <dbReference type="NCBI Taxonomy" id="320771"/>
    <lineage>
        <taxon>Bacteria</taxon>
        <taxon>Pseudomonadati</taxon>
        <taxon>Verrucomicrobiota</taxon>
        <taxon>Pedosphaerae</taxon>
        <taxon>Pedosphaerales</taxon>
        <taxon>Pedosphaeraceae</taxon>
        <taxon>Pedosphaera</taxon>
    </lineage>
</organism>
<dbReference type="InterPro" id="IPR035959">
    <property type="entry name" value="RutC-like_sf"/>
</dbReference>
<dbReference type="RefSeq" id="WP_007418974.1">
    <property type="nucleotide sequence ID" value="NZ_ABOX02000096.1"/>
</dbReference>
<reference evidence="2 3" key="1">
    <citation type="journal article" date="2011" name="J. Bacteriol.">
        <title>Genome sequence of 'Pedosphaera parvula' Ellin514, an aerobic Verrucomicrobial isolate from pasture soil.</title>
        <authorList>
            <person name="Kant R."/>
            <person name="van Passel M.W."/>
            <person name="Sangwan P."/>
            <person name="Palva A."/>
            <person name="Lucas S."/>
            <person name="Copeland A."/>
            <person name="Lapidus A."/>
            <person name="Glavina Del Rio T."/>
            <person name="Dalin E."/>
            <person name="Tice H."/>
            <person name="Bruce D."/>
            <person name="Goodwin L."/>
            <person name="Pitluck S."/>
            <person name="Chertkov O."/>
            <person name="Larimer F.W."/>
            <person name="Land M.L."/>
            <person name="Hauser L."/>
            <person name="Brettin T.S."/>
            <person name="Detter J.C."/>
            <person name="Han S."/>
            <person name="de Vos W.M."/>
            <person name="Janssen P.H."/>
            <person name="Smidt H."/>
        </authorList>
    </citation>
    <scope>NUCLEOTIDE SEQUENCE [LARGE SCALE GENOMIC DNA]</scope>
    <source>
        <strain evidence="2 3">Ellin514</strain>
    </source>
</reference>
<dbReference type="FunFam" id="3.30.1330.40:FF:000001">
    <property type="entry name" value="L-PSP family endoribonuclease"/>
    <property type="match status" value="1"/>
</dbReference>
<dbReference type="STRING" id="320771.Cflav_PD0024"/>
<proteinExistence type="inferred from homology"/>
<accession>B9XT41</accession>
<dbReference type="GO" id="GO:0005829">
    <property type="term" value="C:cytosol"/>
    <property type="evidence" value="ECO:0007669"/>
    <property type="project" value="TreeGrafter"/>
</dbReference>
<dbReference type="PANTHER" id="PTHR11803">
    <property type="entry name" value="2-IMINOBUTANOATE/2-IMINOPROPANOATE DEAMINASE RIDA"/>
    <property type="match status" value="1"/>
</dbReference>
<evidence type="ECO:0000313" key="2">
    <source>
        <dbReference type="EMBL" id="EEF56989.1"/>
    </source>
</evidence>